<dbReference type="SUPFAM" id="SSF52743">
    <property type="entry name" value="Subtilisin-like"/>
    <property type="match status" value="1"/>
</dbReference>
<keyword evidence="7" id="KW-1133">Transmembrane helix</keyword>
<keyword evidence="4 5" id="KW-0720">Serine protease</keyword>
<evidence type="ECO:0000313" key="10">
    <source>
        <dbReference type="EMBL" id="PRX68281.1"/>
    </source>
</evidence>
<dbReference type="EMBL" id="PVNG01000003">
    <property type="protein sequence ID" value="PRX68281.1"/>
    <property type="molecule type" value="Genomic_DNA"/>
</dbReference>
<dbReference type="PROSITE" id="PS00137">
    <property type="entry name" value="SUBTILASE_HIS"/>
    <property type="match status" value="1"/>
</dbReference>
<evidence type="ECO:0000256" key="4">
    <source>
        <dbReference type="ARBA" id="ARBA00022825"/>
    </source>
</evidence>
<dbReference type="Proteomes" id="UP000238312">
    <property type="component" value="Unassembled WGS sequence"/>
</dbReference>
<dbReference type="PROSITE" id="PS00138">
    <property type="entry name" value="SUBTILASE_SER"/>
    <property type="match status" value="1"/>
</dbReference>
<dbReference type="InterPro" id="IPR023827">
    <property type="entry name" value="Peptidase_S8_Asp-AS"/>
</dbReference>
<dbReference type="PRINTS" id="PR00723">
    <property type="entry name" value="SUBTILISIN"/>
</dbReference>
<evidence type="ECO:0000256" key="6">
    <source>
        <dbReference type="RuleBase" id="RU003355"/>
    </source>
</evidence>
<evidence type="ECO:0000256" key="2">
    <source>
        <dbReference type="ARBA" id="ARBA00022670"/>
    </source>
</evidence>
<dbReference type="PANTHER" id="PTHR43806:SF11">
    <property type="entry name" value="CEREVISIN-RELATED"/>
    <property type="match status" value="1"/>
</dbReference>
<protein>
    <submittedName>
        <fullName evidence="10">Type VII secretion-associated serine protease mycosin</fullName>
    </submittedName>
</protein>
<name>A0A2T0N722_9ACTN</name>
<dbReference type="GO" id="GO:0006508">
    <property type="term" value="P:proteolysis"/>
    <property type="evidence" value="ECO:0007669"/>
    <property type="project" value="UniProtKB-KW"/>
</dbReference>
<evidence type="ECO:0000256" key="8">
    <source>
        <dbReference type="SAM" id="SignalP"/>
    </source>
</evidence>
<keyword evidence="3 5" id="KW-0378">Hydrolase</keyword>
<proteinExistence type="inferred from homology"/>
<dbReference type="AlphaFoldDB" id="A0A2T0N722"/>
<organism evidence="10 11">
    <name type="scientific">Nonomuraea fuscirosea</name>
    <dbReference type="NCBI Taxonomy" id="1291556"/>
    <lineage>
        <taxon>Bacteria</taxon>
        <taxon>Bacillati</taxon>
        <taxon>Actinomycetota</taxon>
        <taxon>Actinomycetes</taxon>
        <taxon>Streptosporangiales</taxon>
        <taxon>Streptosporangiaceae</taxon>
        <taxon>Nonomuraea</taxon>
    </lineage>
</organism>
<keyword evidence="2 5" id="KW-0645">Protease</keyword>
<keyword evidence="7" id="KW-0472">Membrane</keyword>
<keyword evidence="7" id="KW-0812">Transmembrane</keyword>
<accession>A0A2T0N722</accession>
<evidence type="ECO:0000256" key="1">
    <source>
        <dbReference type="ARBA" id="ARBA00011073"/>
    </source>
</evidence>
<comment type="caution">
    <text evidence="10">The sequence shown here is derived from an EMBL/GenBank/DDBJ whole genome shotgun (WGS) entry which is preliminary data.</text>
</comment>
<dbReference type="InterPro" id="IPR050131">
    <property type="entry name" value="Peptidase_S8_subtilisin-like"/>
</dbReference>
<keyword evidence="11" id="KW-1185">Reference proteome</keyword>
<dbReference type="InterPro" id="IPR023828">
    <property type="entry name" value="Peptidase_S8_Ser-AS"/>
</dbReference>
<dbReference type="InterPro" id="IPR036852">
    <property type="entry name" value="Peptidase_S8/S53_dom_sf"/>
</dbReference>
<dbReference type="PROSITE" id="PS00136">
    <property type="entry name" value="SUBTILASE_ASP"/>
    <property type="match status" value="1"/>
</dbReference>
<dbReference type="InterPro" id="IPR022398">
    <property type="entry name" value="Peptidase_S8_His-AS"/>
</dbReference>
<evidence type="ECO:0000256" key="5">
    <source>
        <dbReference type="PROSITE-ProRule" id="PRU01240"/>
    </source>
</evidence>
<feature type="signal peptide" evidence="8">
    <location>
        <begin position="1"/>
        <end position="43"/>
    </location>
</feature>
<feature type="chain" id="PRO_5039251906" evidence="8">
    <location>
        <begin position="44"/>
        <end position="402"/>
    </location>
</feature>
<feature type="active site" description="Charge relay system" evidence="5">
    <location>
        <position position="117"/>
    </location>
</feature>
<evidence type="ECO:0000256" key="7">
    <source>
        <dbReference type="SAM" id="Phobius"/>
    </source>
</evidence>
<evidence type="ECO:0000313" key="11">
    <source>
        <dbReference type="Proteomes" id="UP000238312"/>
    </source>
</evidence>
<evidence type="ECO:0000256" key="3">
    <source>
        <dbReference type="ARBA" id="ARBA00022801"/>
    </source>
</evidence>
<comment type="similarity">
    <text evidence="1 5 6">Belongs to the peptidase S8 family.</text>
</comment>
<dbReference type="Gene3D" id="3.40.50.200">
    <property type="entry name" value="Peptidase S8/S53 domain"/>
    <property type="match status" value="1"/>
</dbReference>
<dbReference type="PROSITE" id="PS51892">
    <property type="entry name" value="SUBTILASE"/>
    <property type="match status" value="1"/>
</dbReference>
<feature type="domain" description="Peptidase S8/S53" evidence="9">
    <location>
        <begin position="79"/>
        <end position="309"/>
    </location>
</feature>
<dbReference type="InterPro" id="IPR015500">
    <property type="entry name" value="Peptidase_S8_subtilisin-rel"/>
</dbReference>
<reference evidence="10 11" key="1">
    <citation type="submission" date="2018-03" db="EMBL/GenBank/DDBJ databases">
        <title>Genomic Encyclopedia of Type Strains, Phase III (KMG-III): the genomes of soil and plant-associated and newly described type strains.</title>
        <authorList>
            <person name="Whitman W."/>
        </authorList>
    </citation>
    <scope>NUCLEOTIDE SEQUENCE [LARGE SCALE GENOMIC DNA]</scope>
    <source>
        <strain evidence="10 11">CGMCC 4.7104</strain>
    </source>
</reference>
<gene>
    <name evidence="10" type="ORF">B0I32_103242</name>
</gene>
<keyword evidence="8" id="KW-0732">Signal</keyword>
<sequence>MIPDDPGRGRPGRRTPRAGRVIVRALLATVLALHALAAPAAAAAPEECNPKKGTLKLPATEPWAQKRLDIKNAWRLTRGAGVRIAVVDSGVDYRHPQLPIAKIIDETHTGHTDCVGHGTAVSGIIGARYVAGVSFHGVAPESTIVVVKQSNKSEGDINKLISAIDDAVSAKPKVINISVKAADHPRLKAAVQRALAADVVVVAAAGNVDGPEDEDVPAYPAAYEGVLAVGAATPDGRRADSSNAATPVGVLGPGTDITAPWPGGTFMRGLEGTSFAAPYVAGTAALVRARFPQLDQEQVRRRIIATADGAAGAGTGAGMVNPLLALTAVLPYERGGMPVVAEPPASALPADAVAKVPPRDENAVGIAMAVGAGVMLAIMLTAAFALLIPQARRRRWRPGRMA</sequence>
<dbReference type="GO" id="GO:0004252">
    <property type="term" value="F:serine-type endopeptidase activity"/>
    <property type="evidence" value="ECO:0007669"/>
    <property type="project" value="UniProtKB-UniRule"/>
</dbReference>
<evidence type="ECO:0000259" key="9">
    <source>
        <dbReference type="Pfam" id="PF00082"/>
    </source>
</evidence>
<dbReference type="Pfam" id="PF00082">
    <property type="entry name" value="Peptidase_S8"/>
    <property type="match status" value="1"/>
</dbReference>
<feature type="transmembrane region" description="Helical" evidence="7">
    <location>
        <begin position="363"/>
        <end position="388"/>
    </location>
</feature>
<feature type="active site" description="Charge relay system" evidence="5">
    <location>
        <position position="274"/>
    </location>
</feature>
<feature type="active site" description="Charge relay system" evidence="5">
    <location>
        <position position="88"/>
    </location>
</feature>
<dbReference type="PANTHER" id="PTHR43806">
    <property type="entry name" value="PEPTIDASE S8"/>
    <property type="match status" value="1"/>
</dbReference>
<dbReference type="InterPro" id="IPR000209">
    <property type="entry name" value="Peptidase_S8/S53_dom"/>
</dbReference>